<dbReference type="EMBL" id="CM017694">
    <property type="protein sequence ID" value="TYH08724.1"/>
    <property type="molecule type" value="Genomic_DNA"/>
</dbReference>
<dbReference type="PROSITE" id="PS50158">
    <property type="entry name" value="ZF_CCHC"/>
    <property type="match status" value="1"/>
</dbReference>
<feature type="compositionally biased region" description="Basic residues" evidence="3">
    <location>
        <begin position="252"/>
        <end position="262"/>
    </location>
</feature>
<dbReference type="AlphaFoldDB" id="A0A5D2FRY2"/>
<evidence type="ECO:0000256" key="3">
    <source>
        <dbReference type="SAM" id="MobiDB-lite"/>
    </source>
</evidence>
<dbReference type="InterPro" id="IPR001878">
    <property type="entry name" value="Znf_CCHC"/>
</dbReference>
<dbReference type="GO" id="GO:0008270">
    <property type="term" value="F:zinc ion binding"/>
    <property type="evidence" value="ECO:0007669"/>
    <property type="project" value="UniProtKB-KW"/>
</dbReference>
<dbReference type="PANTHER" id="PTHR35317">
    <property type="entry name" value="OS04G0629600 PROTEIN"/>
    <property type="match status" value="1"/>
</dbReference>
<dbReference type="SMART" id="SM00343">
    <property type="entry name" value="ZnF_C2HC"/>
    <property type="match status" value="1"/>
</dbReference>
<keyword evidence="1" id="KW-0862">Zinc</keyword>
<proteinExistence type="predicted"/>
<accession>A0A5D2FRY2</accession>
<keyword evidence="2" id="KW-0175">Coiled coil</keyword>
<dbReference type="Proteomes" id="UP000323506">
    <property type="component" value="Chromosome A07"/>
</dbReference>
<dbReference type="Gene3D" id="4.10.60.10">
    <property type="entry name" value="Zinc finger, CCHC-type"/>
    <property type="match status" value="1"/>
</dbReference>
<keyword evidence="1" id="KW-0863">Zinc-finger</keyword>
<dbReference type="SUPFAM" id="SSF57756">
    <property type="entry name" value="Retrovirus zinc finger-like domains"/>
    <property type="match status" value="1"/>
</dbReference>
<protein>
    <recommendedName>
        <fullName evidence="4">CCHC-type domain-containing protein</fullName>
    </recommendedName>
</protein>
<evidence type="ECO:0000259" key="4">
    <source>
        <dbReference type="PROSITE" id="PS50158"/>
    </source>
</evidence>
<keyword evidence="6" id="KW-1185">Reference proteome</keyword>
<evidence type="ECO:0000313" key="5">
    <source>
        <dbReference type="EMBL" id="TYH08724.1"/>
    </source>
</evidence>
<dbReference type="PANTHER" id="PTHR35317:SF28">
    <property type="entry name" value="ZINC FINGER, CCHC-TYPE, RIBONUCLEASE H-LIKE DOMAIN, GAG-PRE-INTEGRASE DOMAIN PROTEIN-RELATED"/>
    <property type="match status" value="1"/>
</dbReference>
<feature type="domain" description="CCHC-type" evidence="4">
    <location>
        <begin position="270"/>
        <end position="283"/>
    </location>
</feature>
<dbReference type="InterPro" id="IPR036875">
    <property type="entry name" value="Znf_CCHC_sf"/>
</dbReference>
<reference evidence="5 6" key="1">
    <citation type="submission" date="2019-06" db="EMBL/GenBank/DDBJ databases">
        <title>WGS assembly of Gossypium darwinii.</title>
        <authorList>
            <person name="Chen Z.J."/>
            <person name="Sreedasyam A."/>
            <person name="Ando A."/>
            <person name="Song Q."/>
            <person name="De L."/>
            <person name="Hulse-Kemp A."/>
            <person name="Ding M."/>
            <person name="Ye W."/>
            <person name="Kirkbride R."/>
            <person name="Jenkins J."/>
            <person name="Plott C."/>
            <person name="Lovell J."/>
            <person name="Lin Y.-M."/>
            <person name="Vaughn R."/>
            <person name="Liu B."/>
            <person name="Li W."/>
            <person name="Simpson S."/>
            <person name="Scheffler B."/>
            <person name="Saski C."/>
            <person name="Grover C."/>
            <person name="Hu G."/>
            <person name="Conover J."/>
            <person name="Carlson J."/>
            <person name="Shu S."/>
            <person name="Boston L."/>
            <person name="Williams M."/>
            <person name="Peterson D."/>
            <person name="Mcgee K."/>
            <person name="Jones D."/>
            <person name="Wendel J."/>
            <person name="Stelly D."/>
            <person name="Grimwood J."/>
            <person name="Schmutz J."/>
        </authorList>
    </citation>
    <scope>NUCLEOTIDE SEQUENCE [LARGE SCALE GENOMIC DNA]</scope>
    <source>
        <strain evidence="5">1808015.09</strain>
    </source>
</reference>
<feature type="compositionally biased region" description="Basic and acidic residues" evidence="3">
    <location>
        <begin position="199"/>
        <end position="213"/>
    </location>
</feature>
<feature type="coiled-coil region" evidence="2">
    <location>
        <begin position="163"/>
        <end position="190"/>
    </location>
</feature>
<organism evidence="5 6">
    <name type="scientific">Gossypium darwinii</name>
    <name type="common">Darwin's cotton</name>
    <name type="synonym">Gossypium barbadense var. darwinii</name>
    <dbReference type="NCBI Taxonomy" id="34276"/>
    <lineage>
        <taxon>Eukaryota</taxon>
        <taxon>Viridiplantae</taxon>
        <taxon>Streptophyta</taxon>
        <taxon>Embryophyta</taxon>
        <taxon>Tracheophyta</taxon>
        <taxon>Spermatophyta</taxon>
        <taxon>Magnoliopsida</taxon>
        <taxon>eudicotyledons</taxon>
        <taxon>Gunneridae</taxon>
        <taxon>Pentapetalae</taxon>
        <taxon>rosids</taxon>
        <taxon>malvids</taxon>
        <taxon>Malvales</taxon>
        <taxon>Malvaceae</taxon>
        <taxon>Malvoideae</taxon>
        <taxon>Gossypium</taxon>
    </lineage>
</organism>
<dbReference type="InterPro" id="IPR054722">
    <property type="entry name" value="PolX-like_BBD"/>
</dbReference>
<gene>
    <name evidence="5" type="ORF">ES288_A07G038800v1</name>
</gene>
<name>A0A5D2FRY2_GOSDA</name>
<keyword evidence="1" id="KW-0479">Metal-binding</keyword>
<dbReference type="Pfam" id="PF14223">
    <property type="entry name" value="Retrotran_gag_2"/>
    <property type="match status" value="2"/>
</dbReference>
<evidence type="ECO:0000313" key="6">
    <source>
        <dbReference type="Proteomes" id="UP000323506"/>
    </source>
</evidence>
<dbReference type="Pfam" id="PF22936">
    <property type="entry name" value="Pol_BBD"/>
    <property type="match status" value="1"/>
</dbReference>
<evidence type="ECO:0000256" key="2">
    <source>
        <dbReference type="SAM" id="Coils"/>
    </source>
</evidence>
<dbReference type="Pfam" id="PF00098">
    <property type="entry name" value="zf-CCHC"/>
    <property type="match status" value="1"/>
</dbReference>
<dbReference type="GO" id="GO:0003676">
    <property type="term" value="F:nucleic acid binding"/>
    <property type="evidence" value="ECO:0007669"/>
    <property type="project" value="InterPro"/>
</dbReference>
<evidence type="ECO:0000256" key="1">
    <source>
        <dbReference type="PROSITE-ProRule" id="PRU00047"/>
    </source>
</evidence>
<sequence>MNNSIPLSSVPQLTKENYGKWSIQMKALLGSLEVWEIVEKGYNEVEAEEEEGLTQVQKESLRKSRKKNQQALFWIYQGVQSYEAAWEKIACATTAKQAWEFLQNSFKGDEKVKRVRLQTLRGENCETMDDIRGVEKILRSLDSRFDYIVVAIEESKDLSTMTIDELTGSLQAHEERLNNKKKEVDLDQALQSKLSLNENKGDFKNQRGRDRGRGRGRNFRGRGSNARERGEYVSMENGWKEANQSQNFRGSQRGRGRGNQRGRGRGYFECYNCRKPGHLASECWYKKEEKNEANIVQNNQEQKQETLLLVSHGGEIDDVWYIDSGASKHMTGNKNLFSKFFESDCGEVKVGDGKAYKVSGVGELESKQSNEG</sequence>
<feature type="region of interest" description="Disordered" evidence="3">
    <location>
        <begin position="195"/>
        <end position="262"/>
    </location>
</feature>